<dbReference type="Pfam" id="PF02583">
    <property type="entry name" value="Trns_repr_metal"/>
    <property type="match status" value="1"/>
</dbReference>
<name>A0A540VH50_9CHLR</name>
<dbReference type="Gene3D" id="1.20.58.1000">
    <property type="entry name" value="Metal-sensitive repressor, helix protomer"/>
    <property type="match status" value="1"/>
</dbReference>
<dbReference type="GO" id="GO:0003677">
    <property type="term" value="F:DNA binding"/>
    <property type="evidence" value="ECO:0007669"/>
    <property type="project" value="InterPro"/>
</dbReference>
<reference evidence="1 2" key="1">
    <citation type="submission" date="2019-06" db="EMBL/GenBank/DDBJ databases">
        <title>Genome sequence of Litorilinea aerophila BAA-2444.</title>
        <authorList>
            <person name="Maclea K.S."/>
            <person name="Maurais E.G."/>
            <person name="Iannazzi L.C."/>
        </authorList>
    </citation>
    <scope>NUCLEOTIDE SEQUENCE [LARGE SCALE GENOMIC DNA]</scope>
    <source>
        <strain evidence="1 2">ATCC BAA-2444</strain>
    </source>
</reference>
<dbReference type="AlphaFoldDB" id="A0A540VH50"/>
<proteinExistence type="predicted"/>
<dbReference type="InterPro" id="IPR038390">
    <property type="entry name" value="Metal_Tscrpt_repr_sf"/>
</dbReference>
<dbReference type="GO" id="GO:0045892">
    <property type="term" value="P:negative regulation of DNA-templated transcription"/>
    <property type="evidence" value="ECO:0007669"/>
    <property type="project" value="UniProtKB-ARBA"/>
</dbReference>
<comment type="caution">
    <text evidence="1">The sequence shown here is derived from an EMBL/GenBank/DDBJ whole genome shotgun (WGS) entry which is preliminary data.</text>
</comment>
<protein>
    <submittedName>
        <fullName evidence="1">Metal-sensitive transcriptional regulator</fullName>
    </submittedName>
</protein>
<dbReference type="InParanoid" id="A0A540VH50"/>
<dbReference type="EMBL" id="VIGC01000009">
    <property type="protein sequence ID" value="TQE96099.1"/>
    <property type="molecule type" value="Genomic_DNA"/>
</dbReference>
<sequence>MEFTMKIRSEMTREELRVRLRRIEGQVRGVQKMLDDDRDCREIVQQLNAIRAAVQNATGHFVQSHARECLLAEVDGPTRAALVEDILALVTQNPSAS</sequence>
<dbReference type="Proteomes" id="UP000317371">
    <property type="component" value="Unassembled WGS sequence"/>
</dbReference>
<organism evidence="1 2">
    <name type="scientific">Litorilinea aerophila</name>
    <dbReference type="NCBI Taxonomy" id="1204385"/>
    <lineage>
        <taxon>Bacteria</taxon>
        <taxon>Bacillati</taxon>
        <taxon>Chloroflexota</taxon>
        <taxon>Caldilineae</taxon>
        <taxon>Caldilineales</taxon>
        <taxon>Caldilineaceae</taxon>
        <taxon>Litorilinea</taxon>
    </lineage>
</organism>
<dbReference type="PANTHER" id="PTHR33677">
    <property type="entry name" value="TRANSCRIPTIONAL REPRESSOR FRMR-RELATED"/>
    <property type="match status" value="1"/>
</dbReference>
<dbReference type="CDD" id="cd10148">
    <property type="entry name" value="CsoR-like_DUF156"/>
    <property type="match status" value="1"/>
</dbReference>
<dbReference type="InterPro" id="IPR003735">
    <property type="entry name" value="Metal_Tscrpt_repr"/>
</dbReference>
<dbReference type="GO" id="GO:0046872">
    <property type="term" value="F:metal ion binding"/>
    <property type="evidence" value="ECO:0007669"/>
    <property type="project" value="InterPro"/>
</dbReference>
<evidence type="ECO:0000313" key="1">
    <source>
        <dbReference type="EMBL" id="TQE96099.1"/>
    </source>
</evidence>
<keyword evidence="2" id="KW-1185">Reference proteome</keyword>
<dbReference type="PANTHER" id="PTHR33677:SF5">
    <property type="entry name" value="TRANSCRIPTIONAL REPRESSOR FRMR"/>
    <property type="match status" value="1"/>
</dbReference>
<evidence type="ECO:0000313" key="2">
    <source>
        <dbReference type="Proteomes" id="UP000317371"/>
    </source>
</evidence>
<dbReference type="OrthoDB" id="9798732at2"/>
<gene>
    <name evidence="1" type="ORF">FKZ61_08390</name>
</gene>
<accession>A0A540VH50</accession>